<feature type="transmembrane region" description="Helical" evidence="2">
    <location>
        <begin position="436"/>
        <end position="454"/>
    </location>
</feature>
<name>A0A1Y3GE37_9EURY</name>
<evidence type="ECO:0000313" key="5">
    <source>
        <dbReference type="Proteomes" id="UP000195137"/>
    </source>
</evidence>
<feature type="compositionally biased region" description="Polar residues" evidence="1">
    <location>
        <begin position="374"/>
        <end position="393"/>
    </location>
</feature>
<keyword evidence="5" id="KW-1185">Reference proteome</keyword>
<organism evidence="4 5">
    <name type="scientific">Methanonatronarchaeum thermophilum</name>
    <dbReference type="NCBI Taxonomy" id="1927129"/>
    <lineage>
        <taxon>Archaea</taxon>
        <taxon>Methanobacteriati</taxon>
        <taxon>Methanobacteriota</taxon>
        <taxon>Methanonatronarchaeia</taxon>
        <taxon>Methanonatronarchaeales</taxon>
        <taxon>Methanonatronarchaeaceae</taxon>
        <taxon>Methanonatronarchaeum</taxon>
    </lineage>
</organism>
<feature type="region of interest" description="Disordered" evidence="1">
    <location>
        <begin position="334"/>
        <end position="396"/>
    </location>
</feature>
<keyword evidence="2" id="KW-0472">Membrane</keyword>
<evidence type="ECO:0000313" key="4">
    <source>
        <dbReference type="EMBL" id="OUJ19477.1"/>
    </source>
</evidence>
<feature type="domain" description="M23ase beta-sheet core" evidence="3">
    <location>
        <begin position="223"/>
        <end position="316"/>
    </location>
</feature>
<feature type="compositionally biased region" description="Basic and acidic residues" evidence="1">
    <location>
        <begin position="359"/>
        <end position="370"/>
    </location>
</feature>
<dbReference type="InterPro" id="IPR050570">
    <property type="entry name" value="Cell_wall_metabolism_enzyme"/>
</dbReference>
<dbReference type="InterPro" id="IPR016047">
    <property type="entry name" value="M23ase_b-sheet_dom"/>
</dbReference>
<dbReference type="EMBL" id="MRZU01000002">
    <property type="protein sequence ID" value="OUJ19477.1"/>
    <property type="molecule type" value="Genomic_DNA"/>
</dbReference>
<dbReference type="InterPro" id="IPR011055">
    <property type="entry name" value="Dup_hybrid_motif"/>
</dbReference>
<dbReference type="Proteomes" id="UP000195137">
    <property type="component" value="Unassembled WGS sequence"/>
</dbReference>
<feature type="compositionally biased region" description="Basic and acidic residues" evidence="1">
    <location>
        <begin position="340"/>
        <end position="350"/>
    </location>
</feature>
<dbReference type="AlphaFoldDB" id="A0A1Y3GE37"/>
<dbReference type="PANTHER" id="PTHR21666">
    <property type="entry name" value="PEPTIDASE-RELATED"/>
    <property type="match status" value="1"/>
</dbReference>
<feature type="transmembrane region" description="Helical" evidence="2">
    <location>
        <begin position="54"/>
        <end position="86"/>
    </location>
</feature>
<protein>
    <submittedName>
        <fullName evidence="4">Membrane peptidase family M23</fullName>
    </submittedName>
</protein>
<feature type="region of interest" description="Disordered" evidence="1">
    <location>
        <begin position="1"/>
        <end position="34"/>
    </location>
</feature>
<reference evidence="4 5" key="1">
    <citation type="submission" date="2016-12" db="EMBL/GenBank/DDBJ databases">
        <title>Discovery of methanogenic haloarchaea.</title>
        <authorList>
            <person name="Sorokin D.Y."/>
            <person name="Makarova K.S."/>
            <person name="Abbas B."/>
            <person name="Ferrer M."/>
            <person name="Golyshin P.N."/>
        </authorList>
    </citation>
    <scope>NUCLEOTIDE SEQUENCE [LARGE SCALE GENOMIC DNA]</scope>
    <source>
        <strain evidence="4">AMET1</strain>
    </source>
</reference>
<keyword evidence="2" id="KW-1133">Transmembrane helix</keyword>
<comment type="caution">
    <text evidence="4">The sequence shown here is derived from an EMBL/GenBank/DDBJ whole genome shotgun (WGS) entry which is preliminary data.</text>
</comment>
<feature type="transmembrane region" description="Helical" evidence="2">
    <location>
        <begin position="409"/>
        <end position="430"/>
    </location>
</feature>
<sequence>MAMAEGISMTDDATNHRADSFETETDTEIQDDSPTNARSFKSWLSKIDPTKIGLLGFLAIPGWFIESAELLQIFALFFLLFLWPYIHPAIDSLLHGDSEARSDSTDGVDSGWLEWIIFYVIYVPTTFLNPLLMVQDAFQFAGSLIGYIRYKGAVPEADYKLKANYRLPVEGTWTVVNGGLTKENSHSWFPLTQRYAYDYVITDDKGQTHPDNASTAVEEYYCYNEPVLAPADGVVVDILDSDFESQHAGISHPLKRDIRGNYVTIQHASNEYSSLVHLVPGSIEVNIGDHVKQGQQIARCGHSGNSSEPHLHFQLQDSPTFETAAALPVQFNNIQINEPSHNKNKVERRSSRLPAEENTENKSQKERQELTEITAGQQITTHNHTETTKQANTDPHESISLPFRRVTTLLQRTGFGITVGALLTGISSLILTDLTITLLLSIGVIAGFTLWIALRLSEFVPRPGGLGLPLGIGLVALAWSAELLTGNLLLLVILTGFVLHVTVGEFDRKRLQSNF</sequence>
<evidence type="ECO:0000256" key="1">
    <source>
        <dbReference type="SAM" id="MobiDB-lite"/>
    </source>
</evidence>
<evidence type="ECO:0000259" key="3">
    <source>
        <dbReference type="Pfam" id="PF01551"/>
    </source>
</evidence>
<keyword evidence="2" id="KW-0812">Transmembrane</keyword>
<accession>A0A1Y3GE37</accession>
<dbReference type="CDD" id="cd12797">
    <property type="entry name" value="M23_peptidase"/>
    <property type="match status" value="1"/>
</dbReference>
<dbReference type="Gene3D" id="2.70.70.10">
    <property type="entry name" value="Glucose Permease (Domain IIA)"/>
    <property type="match status" value="1"/>
</dbReference>
<dbReference type="Pfam" id="PF01551">
    <property type="entry name" value="Peptidase_M23"/>
    <property type="match status" value="1"/>
</dbReference>
<feature type="compositionally biased region" description="Acidic residues" evidence="1">
    <location>
        <begin position="21"/>
        <end position="31"/>
    </location>
</feature>
<feature type="transmembrane region" description="Helical" evidence="2">
    <location>
        <begin position="488"/>
        <end position="506"/>
    </location>
</feature>
<feature type="transmembrane region" description="Helical" evidence="2">
    <location>
        <begin position="112"/>
        <end position="134"/>
    </location>
</feature>
<gene>
    <name evidence="4" type="ORF">AMET1_0147</name>
</gene>
<proteinExistence type="predicted"/>
<feature type="transmembrane region" description="Helical" evidence="2">
    <location>
        <begin position="466"/>
        <end position="482"/>
    </location>
</feature>
<dbReference type="GO" id="GO:0004222">
    <property type="term" value="F:metalloendopeptidase activity"/>
    <property type="evidence" value="ECO:0007669"/>
    <property type="project" value="TreeGrafter"/>
</dbReference>
<dbReference type="PANTHER" id="PTHR21666:SF270">
    <property type="entry name" value="MUREIN HYDROLASE ACTIVATOR ENVC"/>
    <property type="match status" value="1"/>
</dbReference>
<evidence type="ECO:0000256" key="2">
    <source>
        <dbReference type="SAM" id="Phobius"/>
    </source>
</evidence>
<dbReference type="SUPFAM" id="SSF51261">
    <property type="entry name" value="Duplicated hybrid motif"/>
    <property type="match status" value="1"/>
</dbReference>